<feature type="transmembrane region" description="Helical" evidence="8">
    <location>
        <begin position="334"/>
        <end position="355"/>
    </location>
</feature>
<dbReference type="InterPro" id="IPR001750">
    <property type="entry name" value="ND/Mrp_TM"/>
</dbReference>
<comment type="similarity">
    <text evidence="2">Belongs to the CPA3 antiporters (TC 2.A.63) subunit D family.</text>
</comment>
<feature type="transmembrane region" description="Helical" evidence="8">
    <location>
        <begin position="170"/>
        <end position="192"/>
    </location>
</feature>
<accession>A0A7S8HAW8</accession>
<feature type="transmembrane region" description="Helical" evidence="8">
    <location>
        <begin position="367"/>
        <end position="391"/>
    </location>
</feature>
<evidence type="ECO:0000259" key="9">
    <source>
        <dbReference type="Pfam" id="PF00361"/>
    </source>
</evidence>
<dbReference type="Pfam" id="PF00361">
    <property type="entry name" value="Proton_antipo_M"/>
    <property type="match status" value="1"/>
</dbReference>
<evidence type="ECO:0000313" key="10">
    <source>
        <dbReference type="EMBL" id="QPC42015.1"/>
    </source>
</evidence>
<feature type="transmembrane region" description="Helical" evidence="8">
    <location>
        <begin position="307"/>
        <end position="328"/>
    </location>
</feature>
<dbReference type="EMBL" id="CP058214">
    <property type="protein sequence ID" value="QPC42015.1"/>
    <property type="molecule type" value="Genomic_DNA"/>
</dbReference>
<feature type="transmembrane region" description="Helical" evidence="8">
    <location>
        <begin position="277"/>
        <end position="300"/>
    </location>
</feature>
<keyword evidence="11" id="KW-1185">Reference proteome</keyword>
<dbReference type="NCBIfam" id="NF009306">
    <property type="entry name" value="PRK12663.1"/>
    <property type="match status" value="1"/>
</dbReference>
<dbReference type="KEGG" id="kmn:HW532_04380"/>
<comment type="subcellular location">
    <subcellularLocation>
        <location evidence="1">Cell membrane</location>
        <topology evidence="1">Multi-pass membrane protein</topology>
    </subcellularLocation>
    <subcellularLocation>
        <location evidence="7">Membrane</location>
        <topology evidence="7">Multi-pass membrane protein</topology>
    </subcellularLocation>
</comment>
<reference evidence="10 11" key="1">
    <citation type="submission" date="2020-06" db="EMBL/GenBank/DDBJ databases">
        <title>Genome sequence of 2 isolates from Red Sea Mangroves.</title>
        <authorList>
            <person name="Sefrji F."/>
            <person name="Michoud G."/>
            <person name="Merlino G."/>
            <person name="Daffonchio D."/>
        </authorList>
    </citation>
    <scope>NUCLEOTIDE SEQUENCE [LARGE SCALE GENOMIC DNA]</scope>
    <source>
        <strain evidence="10 11">R1DC25</strain>
    </source>
</reference>
<evidence type="ECO:0000256" key="3">
    <source>
        <dbReference type="ARBA" id="ARBA00022475"/>
    </source>
</evidence>
<keyword evidence="4 7" id="KW-0812">Transmembrane</keyword>
<feature type="transmembrane region" description="Helical" evidence="8">
    <location>
        <begin position="6"/>
        <end position="28"/>
    </location>
</feature>
<feature type="transmembrane region" description="Helical" evidence="8">
    <location>
        <begin position="117"/>
        <end position="134"/>
    </location>
</feature>
<name>A0A7S8HAW8_9HYPH</name>
<feature type="transmembrane region" description="Helical" evidence="8">
    <location>
        <begin position="80"/>
        <end position="105"/>
    </location>
</feature>
<feature type="transmembrane region" description="Helical" evidence="8">
    <location>
        <begin position="40"/>
        <end position="60"/>
    </location>
</feature>
<dbReference type="Proteomes" id="UP000593594">
    <property type="component" value="Chromosome"/>
</dbReference>
<keyword evidence="6 8" id="KW-0472">Membrane</keyword>
<proteinExistence type="inferred from homology"/>
<evidence type="ECO:0000256" key="8">
    <source>
        <dbReference type="SAM" id="Phobius"/>
    </source>
</evidence>
<evidence type="ECO:0000256" key="2">
    <source>
        <dbReference type="ARBA" id="ARBA00005346"/>
    </source>
</evidence>
<dbReference type="InterPro" id="IPR050586">
    <property type="entry name" value="CPA3_Na-H_Antiporter_D"/>
</dbReference>
<evidence type="ECO:0000256" key="6">
    <source>
        <dbReference type="ARBA" id="ARBA00023136"/>
    </source>
</evidence>
<dbReference type="PANTHER" id="PTHR42703">
    <property type="entry name" value="NADH DEHYDROGENASE"/>
    <property type="match status" value="1"/>
</dbReference>
<organism evidence="10 11">
    <name type="scientific">Kaustia mangrovi</name>
    <dbReference type="NCBI Taxonomy" id="2593653"/>
    <lineage>
        <taxon>Bacteria</taxon>
        <taxon>Pseudomonadati</taxon>
        <taxon>Pseudomonadota</taxon>
        <taxon>Alphaproteobacteria</taxon>
        <taxon>Hyphomicrobiales</taxon>
        <taxon>Parvibaculaceae</taxon>
        <taxon>Kaustia</taxon>
    </lineage>
</organism>
<evidence type="ECO:0000313" key="11">
    <source>
        <dbReference type="Proteomes" id="UP000593594"/>
    </source>
</evidence>
<feature type="transmembrane region" description="Helical" evidence="8">
    <location>
        <begin position="246"/>
        <end position="265"/>
    </location>
</feature>
<dbReference type="GO" id="GO:0005886">
    <property type="term" value="C:plasma membrane"/>
    <property type="evidence" value="ECO:0007669"/>
    <property type="project" value="UniProtKB-SubCell"/>
</dbReference>
<evidence type="ECO:0000256" key="5">
    <source>
        <dbReference type="ARBA" id="ARBA00022989"/>
    </source>
</evidence>
<feature type="domain" description="NADH:quinone oxidoreductase/Mrp antiporter transmembrane" evidence="9">
    <location>
        <begin position="136"/>
        <end position="426"/>
    </location>
</feature>
<dbReference type="RefSeq" id="WP_213163242.1">
    <property type="nucleotide sequence ID" value="NZ_CP058214.1"/>
</dbReference>
<sequence>MSESPISAHAWLVILPVIIPLIAGALGVMQRRHLHWQPRIGIVGVVLLLAANIGLLASVVSEGPLAMTMGSWLPPFGITFAADTLGALLALIGSLIGTLAAVYALDDMDGRAQRFGFFPLLLIMLAGVNGAFLTGDIFNLYVWLEVLLISSFGMLILGGEKIQIDGAVKYAFLNLVATTLFLIATGLLYGLTGTLNFADLAVTVPESTSGDLLAVIALLYVVALGMKGAAFPLFFWLPASYHTPRFVVSALFAGLLTKVAVYALFRIFTLVFANAPAAIFDILLWAAVATMVIGAAGALAQSHIRRMLGFLVISGIGSMILGLSLGTLNGLAGGIFYIAHSMIVMTGFYLLAGAVERLTGDERYDRIGNVYGSSPLLAGAFLVFGFAIAGLPPFSGFWPKVVLVRESLDQGLAWPAAGVLVTGFITTVAVSKVWRSVFLRGGPEGTPDGTAAPAPDAAALDMRAAVIGPIVVLGLAATVIGLVPTLLMPLALDASQGLIDPAGYIGAVLGVQP</sequence>
<feature type="transmembrane region" description="Helical" evidence="8">
    <location>
        <begin position="470"/>
        <end position="492"/>
    </location>
</feature>
<gene>
    <name evidence="10" type="ORF">HW532_04380</name>
</gene>
<dbReference type="PRINTS" id="PR01434">
    <property type="entry name" value="NADHDHGNASE5"/>
</dbReference>
<dbReference type="PANTHER" id="PTHR42703:SF1">
    <property type="entry name" value="NA(+)_H(+) ANTIPORTER SUBUNIT D1"/>
    <property type="match status" value="1"/>
</dbReference>
<evidence type="ECO:0000256" key="1">
    <source>
        <dbReference type="ARBA" id="ARBA00004651"/>
    </source>
</evidence>
<evidence type="ECO:0000256" key="7">
    <source>
        <dbReference type="RuleBase" id="RU000320"/>
    </source>
</evidence>
<feature type="transmembrane region" description="Helical" evidence="8">
    <location>
        <begin position="411"/>
        <end position="430"/>
    </location>
</feature>
<feature type="transmembrane region" description="Helical" evidence="8">
    <location>
        <begin position="140"/>
        <end position="158"/>
    </location>
</feature>
<protein>
    <submittedName>
        <fullName evidence="10">Na+/H+ antiporter subunit D</fullName>
    </submittedName>
</protein>
<keyword evidence="3" id="KW-1003">Cell membrane</keyword>
<keyword evidence="5 8" id="KW-1133">Transmembrane helix</keyword>
<feature type="transmembrane region" description="Helical" evidence="8">
    <location>
        <begin position="212"/>
        <end position="234"/>
    </location>
</feature>
<dbReference type="AlphaFoldDB" id="A0A7S8HAW8"/>
<evidence type="ECO:0000256" key="4">
    <source>
        <dbReference type="ARBA" id="ARBA00022692"/>
    </source>
</evidence>